<proteinExistence type="predicted"/>
<name>X0WLC8_9ZZZZ</name>
<sequence length="272" mass="29297">LVKTEAGEEEVPAPSETEEETAALAEEETEEETPAPPSDGLAVEEEQPEGGEVDLDSLMESFGGDDVDIEAPEEAPAEEAPAEEAAEAAPVEVEAAPVEAEAEEEEVPAPAEIEEETAALAEEETDSEKTAADELPFDEFKNDVNNLLSKIDDEVKDTVREEAVKETEETLSEDIDGGYAGDLPDLKGIDADDEDIDREIPSRTEDGAPLLEIDESGDYDPSKFEYGSSDKEPVLSEEERSELIDYEKSAQDEALAADEKEDSVQAGEDAGW</sequence>
<evidence type="ECO:0000256" key="1">
    <source>
        <dbReference type="SAM" id="MobiDB-lite"/>
    </source>
</evidence>
<dbReference type="EMBL" id="BARS01021057">
    <property type="protein sequence ID" value="GAG13481.1"/>
    <property type="molecule type" value="Genomic_DNA"/>
</dbReference>
<dbReference type="AlphaFoldDB" id="X0WLC8"/>
<accession>X0WLC8</accession>
<comment type="caution">
    <text evidence="2">The sequence shown here is derived from an EMBL/GenBank/DDBJ whole genome shotgun (WGS) entry which is preliminary data.</text>
</comment>
<reference evidence="2" key="1">
    <citation type="journal article" date="2014" name="Front. Microbiol.">
        <title>High frequency of phylogenetically diverse reductive dehalogenase-homologous genes in deep subseafloor sedimentary metagenomes.</title>
        <authorList>
            <person name="Kawai M."/>
            <person name="Futagami T."/>
            <person name="Toyoda A."/>
            <person name="Takaki Y."/>
            <person name="Nishi S."/>
            <person name="Hori S."/>
            <person name="Arai W."/>
            <person name="Tsubouchi T."/>
            <person name="Morono Y."/>
            <person name="Uchiyama I."/>
            <person name="Ito T."/>
            <person name="Fujiyama A."/>
            <person name="Inagaki F."/>
            <person name="Takami H."/>
        </authorList>
    </citation>
    <scope>NUCLEOTIDE SEQUENCE</scope>
    <source>
        <strain evidence="2">Expedition CK06-06</strain>
    </source>
</reference>
<gene>
    <name evidence="2" type="ORF">S01H1_33878</name>
</gene>
<feature type="compositionally biased region" description="Acidic residues" evidence="1">
    <location>
        <begin position="42"/>
        <end position="86"/>
    </location>
</feature>
<feature type="compositionally biased region" description="Basic and acidic residues" evidence="1">
    <location>
        <begin position="220"/>
        <end position="251"/>
    </location>
</feature>
<feature type="compositionally biased region" description="Basic and acidic residues" evidence="1">
    <location>
        <begin position="127"/>
        <end position="141"/>
    </location>
</feature>
<feature type="non-terminal residue" evidence="2">
    <location>
        <position position="272"/>
    </location>
</feature>
<organism evidence="2">
    <name type="scientific">marine sediment metagenome</name>
    <dbReference type="NCBI Taxonomy" id="412755"/>
    <lineage>
        <taxon>unclassified sequences</taxon>
        <taxon>metagenomes</taxon>
        <taxon>ecological metagenomes</taxon>
    </lineage>
</organism>
<feature type="compositionally biased region" description="Low complexity" evidence="1">
    <location>
        <begin position="87"/>
        <end position="99"/>
    </location>
</feature>
<feature type="compositionally biased region" description="Acidic residues" evidence="1">
    <location>
        <begin position="100"/>
        <end position="126"/>
    </location>
</feature>
<protein>
    <submittedName>
        <fullName evidence="2">Uncharacterized protein</fullName>
    </submittedName>
</protein>
<evidence type="ECO:0000313" key="2">
    <source>
        <dbReference type="EMBL" id="GAG13481.1"/>
    </source>
</evidence>
<feature type="region of interest" description="Disordered" evidence="1">
    <location>
        <begin position="161"/>
        <end position="272"/>
    </location>
</feature>
<feature type="compositionally biased region" description="Acidic residues" evidence="1">
    <location>
        <begin position="7"/>
        <end position="33"/>
    </location>
</feature>
<feature type="non-terminal residue" evidence="2">
    <location>
        <position position="1"/>
    </location>
</feature>
<feature type="region of interest" description="Disordered" evidence="1">
    <location>
        <begin position="1"/>
        <end position="141"/>
    </location>
</feature>